<comment type="similarity">
    <text evidence="2">Belongs to the G-protein coupled receptor 3 family.</text>
</comment>
<keyword evidence="12" id="KW-0807">Transducer</keyword>
<dbReference type="GO" id="GO:0004930">
    <property type="term" value="F:G protein-coupled receptor activity"/>
    <property type="evidence" value="ECO:0007669"/>
    <property type="project" value="UniProtKB-KW"/>
</dbReference>
<proteinExistence type="inferred from homology"/>
<dbReference type="InterPro" id="IPR017978">
    <property type="entry name" value="GPCR_3_C"/>
</dbReference>
<dbReference type="Pfam" id="PF00003">
    <property type="entry name" value="7tm_3"/>
    <property type="match status" value="1"/>
</dbReference>
<keyword evidence="8 14" id="KW-0472">Membrane</keyword>
<accession>A0AAW0ZQI6</accession>
<dbReference type="PROSITE" id="PS00981">
    <property type="entry name" value="G_PROTEIN_RECEP_F3_3"/>
    <property type="match status" value="1"/>
</dbReference>
<feature type="chain" id="PRO_5043687879" description="G-protein coupled receptors family 3 profile domain-containing protein" evidence="15">
    <location>
        <begin position="24"/>
        <end position="908"/>
    </location>
</feature>
<gene>
    <name evidence="17" type="ORF">QLX08_007255</name>
</gene>
<dbReference type="SUPFAM" id="SSF53822">
    <property type="entry name" value="Periplasmic binding protein-like I"/>
    <property type="match status" value="1"/>
</dbReference>
<evidence type="ECO:0000256" key="9">
    <source>
        <dbReference type="ARBA" id="ARBA00023157"/>
    </source>
</evidence>
<dbReference type="PROSITE" id="PS00980">
    <property type="entry name" value="G_PROTEIN_RECEP_F3_2"/>
    <property type="match status" value="1"/>
</dbReference>
<evidence type="ECO:0000256" key="14">
    <source>
        <dbReference type="SAM" id="Phobius"/>
    </source>
</evidence>
<keyword evidence="5 15" id="KW-0732">Signal</keyword>
<keyword evidence="10" id="KW-0675">Receptor</keyword>
<protein>
    <recommendedName>
        <fullName evidence="16">G-protein coupled receptors family 3 profile domain-containing protein</fullName>
    </recommendedName>
</protein>
<dbReference type="EMBL" id="JAWNGG020000139">
    <property type="protein sequence ID" value="KAK9299868.1"/>
    <property type="molecule type" value="Genomic_DNA"/>
</dbReference>
<dbReference type="InterPro" id="IPR011500">
    <property type="entry name" value="GPCR_3_9-Cys_dom"/>
</dbReference>
<evidence type="ECO:0000256" key="4">
    <source>
        <dbReference type="ARBA" id="ARBA00022692"/>
    </source>
</evidence>
<keyword evidence="18" id="KW-1185">Reference proteome</keyword>
<evidence type="ECO:0000256" key="15">
    <source>
        <dbReference type="SAM" id="SignalP"/>
    </source>
</evidence>
<evidence type="ECO:0000256" key="2">
    <source>
        <dbReference type="ARBA" id="ARBA00007242"/>
    </source>
</evidence>
<evidence type="ECO:0000313" key="17">
    <source>
        <dbReference type="EMBL" id="KAK9299868.1"/>
    </source>
</evidence>
<dbReference type="Pfam" id="PF01094">
    <property type="entry name" value="ANF_receptor"/>
    <property type="match status" value="1"/>
</dbReference>
<dbReference type="PRINTS" id="PR00248">
    <property type="entry name" value="GPCRMGR"/>
</dbReference>
<dbReference type="Gene3D" id="2.10.50.30">
    <property type="entry name" value="GPCR, family 3, nine cysteines domain"/>
    <property type="match status" value="1"/>
</dbReference>
<evidence type="ECO:0000256" key="10">
    <source>
        <dbReference type="ARBA" id="ARBA00023170"/>
    </source>
</evidence>
<name>A0AAW0ZQI6_9HYME</name>
<evidence type="ECO:0000256" key="3">
    <source>
        <dbReference type="ARBA" id="ARBA00022475"/>
    </source>
</evidence>
<dbReference type="FunFam" id="2.10.50.30:FF:000001">
    <property type="entry name" value="metabotropic glutamate receptor 1"/>
    <property type="match status" value="1"/>
</dbReference>
<dbReference type="PRINTS" id="PR00593">
    <property type="entry name" value="MTABOTROPICR"/>
</dbReference>
<dbReference type="InterPro" id="IPR001828">
    <property type="entry name" value="ANF_lig-bd_rcpt"/>
</dbReference>
<feature type="domain" description="G-protein coupled receptors family 3 profile" evidence="16">
    <location>
        <begin position="580"/>
        <end position="844"/>
    </location>
</feature>
<keyword evidence="7" id="KW-0297">G-protein coupled receptor</keyword>
<comment type="subcellular location">
    <subcellularLocation>
        <location evidence="1">Cell membrane</location>
        <topology evidence="1">Multi-pass membrane protein</topology>
    </subcellularLocation>
</comment>
<feature type="transmembrane region" description="Helical" evidence="14">
    <location>
        <begin position="802"/>
        <end position="829"/>
    </location>
</feature>
<reference evidence="17 18" key="1">
    <citation type="submission" date="2024-05" db="EMBL/GenBank/DDBJ databases">
        <title>The nuclear and mitochondrial genome assemblies of Tetragonisca angustula (Apidae: Meliponini), a tiny yet remarkable pollinator in the Neotropics.</title>
        <authorList>
            <person name="Ferrari R."/>
            <person name="Ricardo P.C."/>
            <person name="Dias F.C."/>
            <person name="Araujo N.S."/>
            <person name="Soares D.O."/>
            <person name="Zhou Q.-S."/>
            <person name="Zhu C.-D."/>
            <person name="Coutinho L."/>
            <person name="Airas M.C."/>
            <person name="Batista T.M."/>
        </authorList>
    </citation>
    <scope>NUCLEOTIDE SEQUENCE [LARGE SCALE GENOMIC DNA]</scope>
    <source>
        <strain evidence="17">ASF017062</strain>
        <tissue evidence="17">Abdomen</tissue>
    </source>
</reference>
<dbReference type="Gene3D" id="3.40.50.2300">
    <property type="match status" value="2"/>
</dbReference>
<keyword evidence="4 14" id="KW-0812">Transmembrane</keyword>
<evidence type="ECO:0000256" key="6">
    <source>
        <dbReference type="ARBA" id="ARBA00022989"/>
    </source>
</evidence>
<evidence type="ECO:0000256" key="8">
    <source>
        <dbReference type="ARBA" id="ARBA00023136"/>
    </source>
</evidence>
<dbReference type="InterPro" id="IPR000337">
    <property type="entry name" value="GPCR_3"/>
</dbReference>
<dbReference type="InterPro" id="IPR000162">
    <property type="entry name" value="GPCR_3_mtglu_rcpt"/>
</dbReference>
<dbReference type="InterPro" id="IPR050726">
    <property type="entry name" value="mGluR"/>
</dbReference>
<keyword evidence="6 14" id="KW-1133">Transmembrane helix</keyword>
<dbReference type="PROSITE" id="PS50259">
    <property type="entry name" value="G_PROTEIN_RECEP_F3_4"/>
    <property type="match status" value="1"/>
</dbReference>
<keyword evidence="3" id="KW-1003">Cell membrane</keyword>
<feature type="transmembrane region" description="Helical" evidence="14">
    <location>
        <begin position="579"/>
        <end position="603"/>
    </location>
</feature>
<dbReference type="FunFam" id="3.40.50.2300:FF:000009">
    <property type="entry name" value="Glutamate receptor, metabotropic 4"/>
    <property type="match status" value="1"/>
</dbReference>
<evidence type="ECO:0000313" key="18">
    <source>
        <dbReference type="Proteomes" id="UP001432146"/>
    </source>
</evidence>
<evidence type="ECO:0000256" key="11">
    <source>
        <dbReference type="ARBA" id="ARBA00023180"/>
    </source>
</evidence>
<keyword evidence="9" id="KW-1015">Disulfide bond</keyword>
<dbReference type="InterPro" id="IPR017979">
    <property type="entry name" value="GPCR_3_CS"/>
</dbReference>
<evidence type="ECO:0000256" key="7">
    <source>
        <dbReference type="ARBA" id="ARBA00023040"/>
    </source>
</evidence>
<organism evidence="17 18">
    <name type="scientific">Tetragonisca angustula</name>
    <dbReference type="NCBI Taxonomy" id="166442"/>
    <lineage>
        <taxon>Eukaryota</taxon>
        <taxon>Metazoa</taxon>
        <taxon>Ecdysozoa</taxon>
        <taxon>Arthropoda</taxon>
        <taxon>Hexapoda</taxon>
        <taxon>Insecta</taxon>
        <taxon>Pterygota</taxon>
        <taxon>Neoptera</taxon>
        <taxon>Endopterygota</taxon>
        <taxon>Hymenoptera</taxon>
        <taxon>Apocrita</taxon>
        <taxon>Aculeata</taxon>
        <taxon>Apoidea</taxon>
        <taxon>Anthophila</taxon>
        <taxon>Apidae</taxon>
        <taxon>Tetragonisca</taxon>
    </lineage>
</organism>
<evidence type="ECO:0000256" key="12">
    <source>
        <dbReference type="ARBA" id="ARBA00023224"/>
    </source>
</evidence>
<dbReference type="InterPro" id="IPR038550">
    <property type="entry name" value="GPCR_3_9-Cys_sf"/>
</dbReference>
<sequence>MCQLLVQMLVLLVSLQQLSVVSQSKAHSEREAVLISGDIVLGGLFPVHEKGGASCGPNVYNRGVQRLEAMLFAVDQINKDKKILPGIALGVHILDTCGRDTYALNQSLHFVRASLSNLDISVLECADKSVPRVKKTASAGPIFGVIGGSYSSVSLQVANLLRLFHIPQISPASTAKALSDKTRFDYFARTVPPDTFQSIALVDVVKSANWSYVSTVYSEGSYGEYGIEVFTREATERNVCIAAAVKVPSAADDRVFDDIIQRLSKKPNARAVVLFTRAEDARGILEAARRCNMSQPFQWLASDGWGRQIKLVEGLEDEAEGAITVELQSENIPGFDEYMASLTPESNRRNPWFSEYWEEAFGCVLRKNVVGQNATVCPAKLRLTTETGYEQESKVQFVVDAVYAFALALHNLQRDVCTKTEGLCATMANYDRGMFYRNYLLNVSFTDTAGSEVKFDEHGDGLARYEILNFRKSDNNGTNGYHYRVVGKWFNSLDIRTEELVWARGTKDIPISACSLPCQPGMIKKQQGDTCCWVCDQCEEYEYVYDEYTCVDCGPGKWPHDDKRGCYELPINHIRWDSAFAIAPAVISCLGIVATMAVACLLFHHRDTPVVRASGRELTIILLAGVLVCYLNTFLLLATPTTVTCILQRFGVGVSFSAVYGALLTKTNRIARIFDSASRTAVRPRYISPASQVCIAAALIALQVVLTLVWMIIEPPGTRFSYPDRKQVILKCNIQDMSFLFSQLYNALLILISTVYAVKTRKIPENFNESKFIGFTMYTTCIIWLAFVPIYFGTGNAHETQITTLCVAISLSATVTLVCLYSPKVYIIVFQPDKNIRRKVTMGDKSKKQGSSAGTSSITKYTGCELTSESMPLQSALTAAVQTSVGVTEISLTSNTSGKTNNEQVAQL</sequence>
<comment type="function">
    <text evidence="13">G-protein coupled receptor for glutamate. Ligand binding causes a conformation change that triggers signaling via guanine nucleotide-binding proteins (G proteins) and modulates the activity of down-stream effectors.</text>
</comment>
<feature type="transmembrane region" description="Helical" evidence="14">
    <location>
        <begin position="770"/>
        <end position="790"/>
    </location>
</feature>
<evidence type="ECO:0000256" key="1">
    <source>
        <dbReference type="ARBA" id="ARBA00004651"/>
    </source>
</evidence>
<keyword evidence="11" id="KW-0325">Glycoprotein</keyword>
<feature type="signal peptide" evidence="15">
    <location>
        <begin position="1"/>
        <end position="23"/>
    </location>
</feature>
<dbReference type="AlphaFoldDB" id="A0AAW0ZQI6"/>
<feature type="transmembrane region" description="Helical" evidence="14">
    <location>
        <begin position="618"/>
        <end position="640"/>
    </location>
</feature>
<dbReference type="Proteomes" id="UP001432146">
    <property type="component" value="Unassembled WGS sequence"/>
</dbReference>
<feature type="transmembrane region" description="Helical" evidence="14">
    <location>
        <begin position="686"/>
        <end position="713"/>
    </location>
</feature>
<feature type="transmembrane region" description="Helical" evidence="14">
    <location>
        <begin position="739"/>
        <end position="758"/>
    </location>
</feature>
<dbReference type="CDD" id="cd15934">
    <property type="entry name" value="7tmC_mGluRs_group2_3"/>
    <property type="match status" value="1"/>
</dbReference>
<evidence type="ECO:0000256" key="5">
    <source>
        <dbReference type="ARBA" id="ARBA00022729"/>
    </source>
</evidence>
<dbReference type="PANTHER" id="PTHR24060">
    <property type="entry name" value="METABOTROPIC GLUTAMATE RECEPTOR"/>
    <property type="match status" value="1"/>
</dbReference>
<evidence type="ECO:0000256" key="13">
    <source>
        <dbReference type="ARBA" id="ARBA00054813"/>
    </source>
</evidence>
<feature type="transmembrane region" description="Helical" evidence="14">
    <location>
        <begin position="646"/>
        <end position="665"/>
    </location>
</feature>
<dbReference type="PROSITE" id="PS00979">
    <property type="entry name" value="G_PROTEIN_RECEP_F3_1"/>
    <property type="match status" value="1"/>
</dbReference>
<dbReference type="Pfam" id="PF07562">
    <property type="entry name" value="NCD3G"/>
    <property type="match status" value="1"/>
</dbReference>
<evidence type="ECO:0000259" key="16">
    <source>
        <dbReference type="PROSITE" id="PS50259"/>
    </source>
</evidence>
<dbReference type="GO" id="GO:0005886">
    <property type="term" value="C:plasma membrane"/>
    <property type="evidence" value="ECO:0007669"/>
    <property type="project" value="UniProtKB-SubCell"/>
</dbReference>
<dbReference type="InterPro" id="IPR028082">
    <property type="entry name" value="Peripla_BP_I"/>
</dbReference>
<comment type="caution">
    <text evidence="17">The sequence shown here is derived from an EMBL/GenBank/DDBJ whole genome shotgun (WGS) entry which is preliminary data.</text>
</comment>